<organism evidence="5 6">
    <name type="scientific">Alkalicoccus daliensis</name>
    <dbReference type="NCBI Taxonomy" id="745820"/>
    <lineage>
        <taxon>Bacteria</taxon>
        <taxon>Bacillati</taxon>
        <taxon>Bacillota</taxon>
        <taxon>Bacilli</taxon>
        <taxon>Bacillales</taxon>
        <taxon>Bacillaceae</taxon>
        <taxon>Alkalicoccus</taxon>
    </lineage>
</organism>
<dbReference type="PANTHER" id="PTHR42756">
    <property type="entry name" value="TRANSCRIPTIONAL REGULATOR, MARR"/>
    <property type="match status" value="1"/>
</dbReference>
<dbReference type="EMBL" id="FNIL01000002">
    <property type="protein sequence ID" value="SDN60721.1"/>
    <property type="molecule type" value="Genomic_DNA"/>
</dbReference>
<dbReference type="Pfam" id="PF01047">
    <property type="entry name" value="MarR"/>
    <property type="match status" value="1"/>
</dbReference>
<accession>A0A1H0CSR4</accession>
<proteinExistence type="predicted"/>
<dbReference type="GO" id="GO:0003677">
    <property type="term" value="F:DNA binding"/>
    <property type="evidence" value="ECO:0007669"/>
    <property type="project" value="UniProtKB-KW"/>
</dbReference>
<protein>
    <submittedName>
        <fullName evidence="5">DNA-binding transcriptional regulator, MarR family</fullName>
    </submittedName>
</protein>
<evidence type="ECO:0000313" key="6">
    <source>
        <dbReference type="Proteomes" id="UP000198778"/>
    </source>
</evidence>
<keyword evidence="1" id="KW-0805">Transcription regulation</keyword>
<keyword evidence="6" id="KW-1185">Reference proteome</keyword>
<evidence type="ECO:0000256" key="2">
    <source>
        <dbReference type="ARBA" id="ARBA00023125"/>
    </source>
</evidence>
<evidence type="ECO:0000313" key="5">
    <source>
        <dbReference type="EMBL" id="SDN60721.1"/>
    </source>
</evidence>
<reference evidence="6" key="1">
    <citation type="submission" date="2016-10" db="EMBL/GenBank/DDBJ databases">
        <authorList>
            <person name="Varghese N."/>
            <person name="Submissions S."/>
        </authorList>
    </citation>
    <scope>NUCLEOTIDE SEQUENCE [LARGE SCALE GENOMIC DNA]</scope>
    <source>
        <strain evidence="6">CGMCC 1.10369</strain>
    </source>
</reference>
<dbReference type="InterPro" id="IPR000835">
    <property type="entry name" value="HTH_MarR-typ"/>
</dbReference>
<keyword evidence="2 5" id="KW-0238">DNA-binding</keyword>
<sequence length="150" mass="17489">MKKLEYIDQIDQFIIDISLTMSHEFGADVEVDLSSNQQLMIYLIAKKNIVRVKELAFYMNVSASAISQMAGKLEQLDLLERSIDECNRRQTVLRLLPKGENFVKEMEEKRHAIMRKYLSRLPEDELETMRDTFANLSQLILESQKEGEES</sequence>
<gene>
    <name evidence="5" type="ORF">SAMN04488053_102211</name>
</gene>
<dbReference type="SMART" id="SM00347">
    <property type="entry name" value="HTH_MARR"/>
    <property type="match status" value="1"/>
</dbReference>
<name>A0A1H0CSR4_9BACI</name>
<dbReference type="STRING" id="745820.SAMN04488053_102211"/>
<dbReference type="SUPFAM" id="SSF46785">
    <property type="entry name" value="Winged helix' DNA-binding domain"/>
    <property type="match status" value="1"/>
</dbReference>
<evidence type="ECO:0000259" key="4">
    <source>
        <dbReference type="PROSITE" id="PS50995"/>
    </source>
</evidence>
<dbReference type="GO" id="GO:0003700">
    <property type="term" value="F:DNA-binding transcription factor activity"/>
    <property type="evidence" value="ECO:0007669"/>
    <property type="project" value="InterPro"/>
</dbReference>
<keyword evidence="3" id="KW-0804">Transcription</keyword>
<evidence type="ECO:0000256" key="1">
    <source>
        <dbReference type="ARBA" id="ARBA00023015"/>
    </source>
</evidence>
<dbReference type="AlphaFoldDB" id="A0A1H0CSR4"/>
<dbReference type="Proteomes" id="UP000198778">
    <property type="component" value="Unassembled WGS sequence"/>
</dbReference>
<feature type="domain" description="HTH marR-type" evidence="4">
    <location>
        <begin position="1"/>
        <end position="138"/>
    </location>
</feature>
<dbReference type="InterPro" id="IPR036390">
    <property type="entry name" value="WH_DNA-bd_sf"/>
</dbReference>
<dbReference type="PANTHER" id="PTHR42756:SF1">
    <property type="entry name" value="TRANSCRIPTIONAL REPRESSOR OF EMRAB OPERON"/>
    <property type="match status" value="1"/>
</dbReference>
<dbReference type="RefSeq" id="WP_090841475.1">
    <property type="nucleotide sequence ID" value="NZ_FNIL01000002.1"/>
</dbReference>
<evidence type="ECO:0000256" key="3">
    <source>
        <dbReference type="ARBA" id="ARBA00023163"/>
    </source>
</evidence>
<dbReference type="PROSITE" id="PS50995">
    <property type="entry name" value="HTH_MARR_2"/>
    <property type="match status" value="1"/>
</dbReference>
<dbReference type="InterPro" id="IPR036388">
    <property type="entry name" value="WH-like_DNA-bd_sf"/>
</dbReference>
<dbReference type="OrthoDB" id="2355600at2"/>
<dbReference type="Gene3D" id="1.10.10.10">
    <property type="entry name" value="Winged helix-like DNA-binding domain superfamily/Winged helix DNA-binding domain"/>
    <property type="match status" value="1"/>
</dbReference>